<name>A0A6J5H172_9BURK</name>
<evidence type="ECO:0000313" key="2">
    <source>
        <dbReference type="Proteomes" id="UP000494119"/>
    </source>
</evidence>
<organism evidence="1 2">
    <name type="scientific">Paraburkholderia caffeinitolerans</name>
    <dbReference type="NCBI Taxonomy" id="1723730"/>
    <lineage>
        <taxon>Bacteria</taxon>
        <taxon>Pseudomonadati</taxon>
        <taxon>Pseudomonadota</taxon>
        <taxon>Betaproteobacteria</taxon>
        <taxon>Burkholderiales</taxon>
        <taxon>Burkholderiaceae</taxon>
        <taxon>Paraburkholderia</taxon>
    </lineage>
</organism>
<accession>A0A6J5H172</accession>
<keyword evidence="2" id="KW-1185">Reference proteome</keyword>
<dbReference type="Proteomes" id="UP000494119">
    <property type="component" value="Unassembled WGS sequence"/>
</dbReference>
<proteinExistence type="predicted"/>
<gene>
    <name evidence="1" type="ORF">LMG28688_07282</name>
</gene>
<reference evidence="1 2" key="1">
    <citation type="submission" date="2020-04" db="EMBL/GenBank/DDBJ databases">
        <authorList>
            <person name="De Canck E."/>
        </authorList>
    </citation>
    <scope>NUCLEOTIDE SEQUENCE [LARGE SCALE GENOMIC DNA]</scope>
    <source>
        <strain evidence="1 2">LMG 28688</strain>
    </source>
</reference>
<dbReference type="AlphaFoldDB" id="A0A6J5H172"/>
<dbReference type="EMBL" id="CADIKL010000116">
    <property type="protein sequence ID" value="CAB3810656.1"/>
    <property type="molecule type" value="Genomic_DNA"/>
</dbReference>
<sequence length="59" mass="6845">MPGFVSTLLNHAYSMPSRLVQTFLQVTEHVWQPMHLSRFNTIAICARTFMTFLLRGLPH</sequence>
<evidence type="ECO:0000313" key="1">
    <source>
        <dbReference type="EMBL" id="CAB3810656.1"/>
    </source>
</evidence>
<protein>
    <submittedName>
        <fullName evidence="1">Uncharacterized protein</fullName>
    </submittedName>
</protein>